<feature type="domain" description="MPN" evidence="6">
    <location>
        <begin position="46"/>
        <end position="173"/>
    </location>
</feature>
<evidence type="ECO:0000256" key="2">
    <source>
        <dbReference type="ARBA" id="ARBA00022723"/>
    </source>
</evidence>
<dbReference type="InterPro" id="IPR001405">
    <property type="entry name" value="UPF0758"/>
</dbReference>
<keyword evidence="1" id="KW-0645">Protease</keyword>
<keyword evidence="5" id="KW-0482">Metalloprotease</keyword>
<organism evidence="7 8">
    <name type="scientific">Novosphingobium piscinae</name>
    <dbReference type="NCBI Taxonomy" id="1507448"/>
    <lineage>
        <taxon>Bacteria</taxon>
        <taxon>Pseudomonadati</taxon>
        <taxon>Pseudomonadota</taxon>
        <taxon>Alphaproteobacteria</taxon>
        <taxon>Sphingomonadales</taxon>
        <taxon>Sphingomonadaceae</taxon>
        <taxon>Novosphingobium</taxon>
    </lineage>
</organism>
<keyword evidence="3" id="KW-0378">Hydrolase</keyword>
<evidence type="ECO:0000259" key="6">
    <source>
        <dbReference type="PROSITE" id="PS50249"/>
    </source>
</evidence>
<keyword evidence="8" id="KW-1185">Reference proteome</keyword>
<dbReference type="InterPro" id="IPR037518">
    <property type="entry name" value="MPN"/>
</dbReference>
<dbReference type="AlphaFoldDB" id="A0A7X1KQF6"/>
<protein>
    <recommendedName>
        <fullName evidence="6">MPN domain-containing protein</fullName>
    </recommendedName>
</protein>
<dbReference type="GO" id="GO:0008237">
    <property type="term" value="F:metallopeptidase activity"/>
    <property type="evidence" value="ECO:0007669"/>
    <property type="project" value="UniProtKB-KW"/>
</dbReference>
<name>A0A7X1KQF6_9SPHN</name>
<dbReference type="Proteomes" id="UP000551327">
    <property type="component" value="Unassembled WGS sequence"/>
</dbReference>
<keyword evidence="2" id="KW-0479">Metal-binding</keyword>
<proteinExistence type="predicted"/>
<evidence type="ECO:0000256" key="3">
    <source>
        <dbReference type="ARBA" id="ARBA00022801"/>
    </source>
</evidence>
<dbReference type="Gene3D" id="3.40.140.10">
    <property type="entry name" value="Cytidine Deaminase, domain 2"/>
    <property type="match status" value="1"/>
</dbReference>
<dbReference type="PROSITE" id="PS50249">
    <property type="entry name" value="MPN"/>
    <property type="match status" value="1"/>
</dbReference>
<evidence type="ECO:0000256" key="4">
    <source>
        <dbReference type="ARBA" id="ARBA00022833"/>
    </source>
</evidence>
<dbReference type="InterPro" id="IPR020891">
    <property type="entry name" value="UPF0758_CS"/>
</dbReference>
<dbReference type="RefSeq" id="WP_185679557.1">
    <property type="nucleotide sequence ID" value="NZ_JACLAX010000010.1"/>
</dbReference>
<reference evidence="7 8" key="1">
    <citation type="submission" date="2020-08" db="EMBL/GenBank/DDBJ databases">
        <title>The genome sequence of type strain Novosphingobium piscinae KCTC 42194.</title>
        <authorList>
            <person name="Liu Y."/>
        </authorList>
    </citation>
    <scope>NUCLEOTIDE SEQUENCE [LARGE SCALE GENOMIC DNA]</scope>
    <source>
        <strain evidence="7 8">KCTC 42194</strain>
    </source>
</reference>
<dbReference type="PANTHER" id="PTHR30471:SF3">
    <property type="entry name" value="UPF0758 PROTEIN YEES-RELATED"/>
    <property type="match status" value="1"/>
</dbReference>
<evidence type="ECO:0000313" key="7">
    <source>
        <dbReference type="EMBL" id="MBC2669689.1"/>
    </source>
</evidence>
<evidence type="ECO:0000313" key="8">
    <source>
        <dbReference type="Proteomes" id="UP000551327"/>
    </source>
</evidence>
<keyword evidence="4" id="KW-0862">Zinc</keyword>
<sequence>MAAFGSIGSVMAAEPAALARVVDDPGLVDRLSAARAAVMEGLSEQVQQLRFDLGQLALQQWIIALFKGLRRERIHLALLDSDRRLICDEPLGDGGLRGVTGNLRRIVGRGIGVDAAAVVLMHNHPSGNVRPSAADIAETRRIGFLLGNLDLPLEDHLVVAGNAIFSMRGANLL</sequence>
<dbReference type="PROSITE" id="PS01302">
    <property type="entry name" value="UPF0758"/>
    <property type="match status" value="1"/>
</dbReference>
<comment type="caution">
    <text evidence="7">The sequence shown here is derived from an EMBL/GenBank/DDBJ whole genome shotgun (WGS) entry which is preliminary data.</text>
</comment>
<dbReference type="Pfam" id="PF04002">
    <property type="entry name" value="RadC"/>
    <property type="match status" value="1"/>
</dbReference>
<gene>
    <name evidence="7" type="ORF">H7F53_11090</name>
</gene>
<dbReference type="InterPro" id="IPR025657">
    <property type="entry name" value="RadC_JAB"/>
</dbReference>
<evidence type="ECO:0000256" key="5">
    <source>
        <dbReference type="ARBA" id="ARBA00023049"/>
    </source>
</evidence>
<dbReference type="PANTHER" id="PTHR30471">
    <property type="entry name" value="DNA REPAIR PROTEIN RADC"/>
    <property type="match status" value="1"/>
</dbReference>
<accession>A0A7X1KQF6</accession>
<dbReference type="GO" id="GO:0046872">
    <property type="term" value="F:metal ion binding"/>
    <property type="evidence" value="ECO:0007669"/>
    <property type="project" value="UniProtKB-KW"/>
</dbReference>
<evidence type="ECO:0000256" key="1">
    <source>
        <dbReference type="ARBA" id="ARBA00022670"/>
    </source>
</evidence>
<dbReference type="EMBL" id="JACLAX010000010">
    <property type="protein sequence ID" value="MBC2669689.1"/>
    <property type="molecule type" value="Genomic_DNA"/>
</dbReference>
<dbReference type="GO" id="GO:0006508">
    <property type="term" value="P:proteolysis"/>
    <property type="evidence" value="ECO:0007669"/>
    <property type="project" value="UniProtKB-KW"/>
</dbReference>